<organism evidence="2 3">
    <name type="scientific">Paracoccus siganidrum</name>
    <dbReference type="NCBI Taxonomy" id="1276757"/>
    <lineage>
        <taxon>Bacteria</taxon>
        <taxon>Pseudomonadati</taxon>
        <taxon>Pseudomonadota</taxon>
        <taxon>Alphaproteobacteria</taxon>
        <taxon>Rhodobacterales</taxon>
        <taxon>Paracoccaceae</taxon>
        <taxon>Paracoccus</taxon>
    </lineage>
</organism>
<keyword evidence="3" id="KW-1185">Reference proteome</keyword>
<proteinExistence type="predicted"/>
<evidence type="ECO:0000313" key="2">
    <source>
        <dbReference type="EMBL" id="RJL20902.1"/>
    </source>
</evidence>
<dbReference type="AlphaFoldDB" id="A0A419ABI1"/>
<comment type="caution">
    <text evidence="2">The sequence shown here is derived from an EMBL/GenBank/DDBJ whole genome shotgun (WGS) entry which is preliminary data.</text>
</comment>
<name>A0A419ABI1_9RHOB</name>
<reference evidence="3" key="1">
    <citation type="submission" date="2018-09" db="EMBL/GenBank/DDBJ databases">
        <title>Paracoccus onubensis nov. sp. a moderate halophilic bacterium isolated from Gruta de las Maravillas (Aracena, Spain).</title>
        <authorList>
            <person name="Jurado V."/>
            <person name="Gutierrez-Patricio S."/>
            <person name="Gonzalez-Pimentel J.L."/>
            <person name="Miller A.Z."/>
            <person name="Laiz L."/>
            <person name="Saiz-Jimenez C."/>
        </authorList>
    </citation>
    <scope>NUCLEOTIDE SEQUENCE [LARGE SCALE GENOMIC DNA]</scope>
    <source>
        <strain evidence="3">DSM 26381</strain>
    </source>
</reference>
<evidence type="ECO:0000313" key="3">
    <source>
        <dbReference type="Proteomes" id="UP000283587"/>
    </source>
</evidence>
<evidence type="ECO:0008006" key="4">
    <source>
        <dbReference type="Google" id="ProtNLM"/>
    </source>
</evidence>
<keyword evidence="1" id="KW-0732">Signal</keyword>
<dbReference type="Proteomes" id="UP000283587">
    <property type="component" value="Unassembled WGS sequence"/>
</dbReference>
<protein>
    <recommendedName>
        <fullName evidence="4">Lipoprotein</fullName>
    </recommendedName>
</protein>
<accession>A0A419ABI1</accession>
<dbReference type="PROSITE" id="PS51257">
    <property type="entry name" value="PROKAR_LIPOPROTEIN"/>
    <property type="match status" value="1"/>
</dbReference>
<gene>
    <name evidence="2" type="ORF">D3P05_02375</name>
</gene>
<dbReference type="RefSeq" id="WP_119896592.1">
    <property type="nucleotide sequence ID" value="NZ_QNRC01000058.1"/>
</dbReference>
<dbReference type="OrthoDB" id="7862470at2"/>
<dbReference type="EMBL" id="QZEW01000007">
    <property type="protein sequence ID" value="RJL20902.1"/>
    <property type="molecule type" value="Genomic_DNA"/>
</dbReference>
<feature type="chain" id="PRO_5019529021" description="Lipoprotein" evidence="1">
    <location>
        <begin position="20"/>
        <end position="122"/>
    </location>
</feature>
<feature type="signal peptide" evidence="1">
    <location>
        <begin position="1"/>
        <end position="19"/>
    </location>
</feature>
<evidence type="ECO:0000256" key="1">
    <source>
        <dbReference type="SAM" id="SignalP"/>
    </source>
</evidence>
<sequence>MKLKMLSALGVACTLAACAENPDNIRAGYTSTATYQNMSCQQLASEAITVSNRAHDAANVQRRHRTRDEVAVAAGLVVFWPALLFVHGNDQSTSEVAQLRGQMQAIEQVSAAKNCGMVFQRT</sequence>